<dbReference type="AlphaFoldDB" id="A0A139AGI5"/>
<dbReference type="EMBL" id="KQ965758">
    <property type="protein sequence ID" value="KXS15921.1"/>
    <property type="molecule type" value="Genomic_DNA"/>
</dbReference>
<accession>A0A139AGI5</accession>
<organism evidence="2 3">
    <name type="scientific">Gonapodya prolifera (strain JEL478)</name>
    <name type="common">Monoblepharis prolifera</name>
    <dbReference type="NCBI Taxonomy" id="1344416"/>
    <lineage>
        <taxon>Eukaryota</taxon>
        <taxon>Fungi</taxon>
        <taxon>Fungi incertae sedis</taxon>
        <taxon>Chytridiomycota</taxon>
        <taxon>Chytridiomycota incertae sedis</taxon>
        <taxon>Monoblepharidomycetes</taxon>
        <taxon>Monoblepharidales</taxon>
        <taxon>Gonapodyaceae</taxon>
        <taxon>Gonapodya</taxon>
    </lineage>
</organism>
<evidence type="ECO:0000256" key="1">
    <source>
        <dbReference type="SAM" id="MobiDB-lite"/>
    </source>
</evidence>
<feature type="region of interest" description="Disordered" evidence="1">
    <location>
        <begin position="130"/>
        <end position="150"/>
    </location>
</feature>
<sequence length="176" mass="19511">MAAALPHSPSQHVVVSGRIIGTHSQPSSHAAASSKLARARNVNADGTRKNVMLEFRGIDRARFKYLRFRCKDKPATHDFYTTLGMTLDWTVEQEMRTVSCYQFKTSSPRFNENSLWLLFDWQKVRGAGVGGSSNGGLQRPEEGARGLGATAPTEAFRGRRVIPAEWNWTEKTAGGE</sequence>
<protein>
    <submittedName>
        <fullName evidence="2">Uncharacterized protein</fullName>
    </submittedName>
</protein>
<gene>
    <name evidence="2" type="ORF">M427DRAFT_31873</name>
</gene>
<evidence type="ECO:0000313" key="2">
    <source>
        <dbReference type="EMBL" id="KXS15921.1"/>
    </source>
</evidence>
<proteinExistence type="predicted"/>
<reference evidence="2 3" key="1">
    <citation type="journal article" date="2015" name="Genome Biol. Evol.">
        <title>Phylogenomic analyses indicate that early fungi evolved digesting cell walls of algal ancestors of land plants.</title>
        <authorList>
            <person name="Chang Y."/>
            <person name="Wang S."/>
            <person name="Sekimoto S."/>
            <person name="Aerts A.L."/>
            <person name="Choi C."/>
            <person name="Clum A."/>
            <person name="LaButti K.M."/>
            <person name="Lindquist E.A."/>
            <person name="Yee Ngan C."/>
            <person name="Ohm R.A."/>
            <person name="Salamov A.A."/>
            <person name="Grigoriev I.V."/>
            <person name="Spatafora J.W."/>
            <person name="Berbee M.L."/>
        </authorList>
    </citation>
    <scope>NUCLEOTIDE SEQUENCE [LARGE SCALE GENOMIC DNA]</scope>
    <source>
        <strain evidence="2 3">JEL478</strain>
    </source>
</reference>
<dbReference type="Proteomes" id="UP000070544">
    <property type="component" value="Unassembled WGS sequence"/>
</dbReference>
<evidence type="ECO:0000313" key="3">
    <source>
        <dbReference type="Proteomes" id="UP000070544"/>
    </source>
</evidence>
<name>A0A139AGI5_GONPJ</name>
<keyword evidence="3" id="KW-1185">Reference proteome</keyword>
<dbReference type="OrthoDB" id="5557314at2759"/>